<keyword evidence="4" id="KW-0472">Membrane</keyword>
<keyword evidence="1" id="KW-0677">Repeat</keyword>
<keyword evidence="2" id="KW-1015">Disulfide bond</keyword>
<keyword evidence="4" id="KW-1133">Transmembrane helix</keyword>
<evidence type="ECO:0000313" key="7">
    <source>
        <dbReference type="EMBL" id="CAG9792061.1"/>
    </source>
</evidence>
<dbReference type="SMART" id="SM00409">
    <property type="entry name" value="IG"/>
    <property type="match status" value="3"/>
</dbReference>
<dbReference type="OrthoDB" id="10253878at2759"/>
<dbReference type="Proteomes" id="UP001153714">
    <property type="component" value="Chromosome 4"/>
</dbReference>
<feature type="chain" id="PRO_5040275909" description="Immunoglobulin domain-containing protein" evidence="5">
    <location>
        <begin position="26"/>
        <end position="669"/>
    </location>
</feature>
<dbReference type="GO" id="GO:0043005">
    <property type="term" value="C:neuron projection"/>
    <property type="evidence" value="ECO:0007669"/>
    <property type="project" value="TreeGrafter"/>
</dbReference>
<organism evidence="7 8">
    <name type="scientific">Diatraea saccharalis</name>
    <name type="common">sugarcane borer</name>
    <dbReference type="NCBI Taxonomy" id="40085"/>
    <lineage>
        <taxon>Eukaryota</taxon>
        <taxon>Metazoa</taxon>
        <taxon>Ecdysozoa</taxon>
        <taxon>Arthropoda</taxon>
        <taxon>Hexapoda</taxon>
        <taxon>Insecta</taxon>
        <taxon>Pterygota</taxon>
        <taxon>Neoptera</taxon>
        <taxon>Endopterygota</taxon>
        <taxon>Lepidoptera</taxon>
        <taxon>Glossata</taxon>
        <taxon>Ditrysia</taxon>
        <taxon>Pyraloidea</taxon>
        <taxon>Crambidae</taxon>
        <taxon>Crambinae</taxon>
        <taxon>Diatraea</taxon>
    </lineage>
</organism>
<name>A0A9N9R7X5_9NEOP</name>
<feature type="domain" description="Immunoglobulin" evidence="6">
    <location>
        <begin position="448"/>
        <end position="551"/>
    </location>
</feature>
<proteinExistence type="predicted"/>
<dbReference type="PANTHER" id="PTHR12231">
    <property type="entry name" value="CTX-RELATED TYPE I TRANSMEMBRANE PROTEIN"/>
    <property type="match status" value="1"/>
</dbReference>
<reference evidence="7" key="2">
    <citation type="submission" date="2022-10" db="EMBL/GenBank/DDBJ databases">
        <authorList>
            <consortium name="ENA_rothamsted_submissions"/>
            <consortium name="culmorum"/>
            <person name="King R."/>
        </authorList>
    </citation>
    <scope>NUCLEOTIDE SEQUENCE</scope>
</reference>
<evidence type="ECO:0000313" key="8">
    <source>
        <dbReference type="Proteomes" id="UP001153714"/>
    </source>
</evidence>
<evidence type="ECO:0000256" key="5">
    <source>
        <dbReference type="SAM" id="SignalP"/>
    </source>
</evidence>
<evidence type="ECO:0000259" key="6">
    <source>
        <dbReference type="SMART" id="SM00409"/>
    </source>
</evidence>
<dbReference type="InterPro" id="IPR003599">
    <property type="entry name" value="Ig_sub"/>
</dbReference>
<dbReference type="EMBL" id="OU893335">
    <property type="protein sequence ID" value="CAG9792061.1"/>
    <property type="molecule type" value="Genomic_DNA"/>
</dbReference>
<evidence type="ECO:0000256" key="4">
    <source>
        <dbReference type="SAM" id="Phobius"/>
    </source>
</evidence>
<gene>
    <name evidence="7" type="ORF">DIATSA_LOCUS9627</name>
</gene>
<dbReference type="Gene3D" id="2.60.40.10">
    <property type="entry name" value="Immunoglobulins"/>
    <property type="match status" value="1"/>
</dbReference>
<feature type="signal peptide" evidence="5">
    <location>
        <begin position="1"/>
        <end position="25"/>
    </location>
</feature>
<keyword evidence="5" id="KW-0732">Signal</keyword>
<sequence>MISKVFAICVAIYIIGSIQNGLVQSFEIQLKNLPRMQQGLGWPHTLTVVVGHVVLMKLTKSAINQNSCEVITPSGQTFASSSLPKDRYEVWDTSCSLRIRNVHSADSGRWRLTSTNTTHSFTGWIEVYVEDDIKSYQAPPISLLDGEQHPDLDLTSLDNSYCLVTQPFSQSSLVSGHCRVTLDKATRAVQGNWNVLVGLPGRVTELHIDRHVQVEAERLDVGYAHDSNNNKIHLYCNILHTAKIVTFCRFQKTTNDVGYNVMEGLSDGLHSYYGDGFADKQCGMTIEKPTDNDFGNWRCSVGSQLRVGNNLVQQAPMQALINVPVIHGKGLKLPYKVAGADDELPRTVFVQEDVSFTISCHADESLAYCWFLHPNGTQFSPLPFTSEDQQFWYSGQSLQVGHCGITFTHAHSSDAGDWTCHMGAKNKLGLEIVDKVNVRVTGPLAANKKEIGAAIGANTIIHCHTSNGNRPLEYCRFLSPNFVGINIDDTITKEKAILDRYYFTPERYMNQGDCSLSIISVHEDDIGEWTCAAVINSDVVESSDTATLYLISVPSRQWSRAGITGMAVGISFLLVILGGTLWYRIGRPLPTLSLFRRNIFGRDRQPSSQSIGVLPYDTVSYTTNSVMRSSVSTNNSDDSSKCTILDNSLSAQNNVLRNQQDSLDATTSM</sequence>
<dbReference type="SUPFAM" id="SSF48726">
    <property type="entry name" value="Immunoglobulin"/>
    <property type="match status" value="3"/>
</dbReference>
<dbReference type="InterPro" id="IPR036179">
    <property type="entry name" value="Ig-like_dom_sf"/>
</dbReference>
<keyword evidence="8" id="KW-1185">Reference proteome</keyword>
<feature type="domain" description="Immunoglobulin" evidence="6">
    <location>
        <begin position="43"/>
        <end position="128"/>
    </location>
</feature>
<keyword evidence="4" id="KW-0812">Transmembrane</keyword>
<evidence type="ECO:0000256" key="3">
    <source>
        <dbReference type="ARBA" id="ARBA00023319"/>
    </source>
</evidence>
<dbReference type="AlphaFoldDB" id="A0A9N9R7X5"/>
<protein>
    <recommendedName>
        <fullName evidence="6">Immunoglobulin domain-containing protein</fullName>
    </recommendedName>
</protein>
<dbReference type="PANTHER" id="PTHR12231:SF253">
    <property type="entry name" value="DPR-INTERACTING PROTEIN ETA, ISOFORM B-RELATED"/>
    <property type="match status" value="1"/>
</dbReference>
<evidence type="ECO:0000256" key="2">
    <source>
        <dbReference type="ARBA" id="ARBA00023157"/>
    </source>
</evidence>
<dbReference type="InterPro" id="IPR013783">
    <property type="entry name" value="Ig-like_fold"/>
</dbReference>
<keyword evidence="3" id="KW-0393">Immunoglobulin domain</keyword>
<feature type="domain" description="Immunoglobulin" evidence="6">
    <location>
        <begin position="345"/>
        <end position="441"/>
    </location>
</feature>
<dbReference type="InterPro" id="IPR051170">
    <property type="entry name" value="Neural/epithelial_adhesion"/>
</dbReference>
<evidence type="ECO:0000256" key="1">
    <source>
        <dbReference type="ARBA" id="ARBA00022737"/>
    </source>
</evidence>
<reference evidence="7" key="1">
    <citation type="submission" date="2021-12" db="EMBL/GenBank/DDBJ databases">
        <authorList>
            <person name="King R."/>
        </authorList>
    </citation>
    <scope>NUCLEOTIDE SEQUENCE</scope>
</reference>
<accession>A0A9N9R7X5</accession>
<feature type="transmembrane region" description="Helical" evidence="4">
    <location>
        <begin position="561"/>
        <end position="583"/>
    </location>
</feature>